<dbReference type="KEGG" id="psyo:PB01_04160"/>
<dbReference type="PANTHER" id="PTHR28008">
    <property type="entry name" value="DOMAIN PROTEIN, PUTATIVE (AFU_ORTHOLOGUE AFUA_3G10980)-RELATED"/>
    <property type="match status" value="1"/>
</dbReference>
<dbReference type="PIRSF" id="PIRSF019083">
    <property type="entry name" value="UCP019083_VanZ"/>
    <property type="match status" value="1"/>
</dbReference>
<keyword evidence="1" id="KW-0472">Membrane</keyword>
<dbReference type="Pfam" id="PF04892">
    <property type="entry name" value="VanZ"/>
    <property type="match status" value="1"/>
</dbReference>
<evidence type="ECO:0000256" key="1">
    <source>
        <dbReference type="SAM" id="Phobius"/>
    </source>
</evidence>
<dbReference type="InterPro" id="IPR016747">
    <property type="entry name" value="Phosphotransbutyrylase"/>
</dbReference>
<protein>
    <submittedName>
        <fullName evidence="3">VanZ family protein</fullName>
    </submittedName>
</protein>
<dbReference type="OrthoDB" id="291892at2"/>
<feature type="transmembrane region" description="Helical" evidence="1">
    <location>
        <begin position="88"/>
        <end position="104"/>
    </location>
</feature>
<name>A0A5J6SMS5_9BACI</name>
<reference evidence="3 4" key="1">
    <citation type="submission" date="2018-07" db="EMBL/GenBank/DDBJ databases">
        <title>Complete genome sequence of Psychrobacillus sp. PB01, isolated from iceberg, and comparative genome analysis of Psychrobacillus strains.</title>
        <authorList>
            <person name="Lee P.C."/>
        </authorList>
    </citation>
    <scope>NUCLEOTIDE SEQUENCE [LARGE SCALE GENOMIC DNA]</scope>
    <source>
        <strain evidence="3 4">PB01</strain>
    </source>
</reference>
<evidence type="ECO:0000313" key="4">
    <source>
        <dbReference type="Proteomes" id="UP000325517"/>
    </source>
</evidence>
<accession>A0A5J6SMS5</accession>
<proteinExistence type="predicted"/>
<keyword evidence="4" id="KW-1185">Reference proteome</keyword>
<dbReference type="RefSeq" id="WP_151699019.1">
    <property type="nucleotide sequence ID" value="NZ_CP031223.1"/>
</dbReference>
<dbReference type="NCBIfam" id="NF037970">
    <property type="entry name" value="vanZ_1"/>
    <property type="match status" value="1"/>
</dbReference>
<keyword evidence="1" id="KW-0812">Transmembrane</keyword>
<keyword evidence="1" id="KW-1133">Transmembrane helix</keyword>
<gene>
    <name evidence="3" type="ORF">PB01_04160</name>
</gene>
<evidence type="ECO:0000259" key="2">
    <source>
        <dbReference type="Pfam" id="PF04892"/>
    </source>
</evidence>
<evidence type="ECO:0000313" key="3">
    <source>
        <dbReference type="EMBL" id="QFF98074.1"/>
    </source>
</evidence>
<dbReference type="InterPro" id="IPR006976">
    <property type="entry name" value="VanZ-like"/>
</dbReference>
<dbReference type="PANTHER" id="PTHR28008:SF1">
    <property type="entry name" value="DOMAIN PROTEIN, PUTATIVE (AFU_ORTHOLOGUE AFUA_3G10980)-RELATED"/>
    <property type="match status" value="1"/>
</dbReference>
<dbReference type="Proteomes" id="UP000325517">
    <property type="component" value="Chromosome"/>
</dbReference>
<dbReference type="AlphaFoldDB" id="A0A5J6SMS5"/>
<sequence length="148" mass="16646">MSKYLSWLAVILWMCLIFYFSHQPATASSELSTGITEFIEITVEKVAPNANFITENFHHIVRKNAHFFIYLVLGVLILHALKLNWTGKYRAMGIALFICVLYAMSDEVHQLFVPGRGAQVKDVLIDSAGATLGVVVYSVINRLNSRIL</sequence>
<feature type="transmembrane region" description="Helical" evidence="1">
    <location>
        <begin position="124"/>
        <end position="140"/>
    </location>
</feature>
<organism evidence="3 4">
    <name type="scientific">Psychrobacillus glaciei</name>
    <dbReference type="NCBI Taxonomy" id="2283160"/>
    <lineage>
        <taxon>Bacteria</taxon>
        <taxon>Bacillati</taxon>
        <taxon>Bacillota</taxon>
        <taxon>Bacilli</taxon>
        <taxon>Bacillales</taxon>
        <taxon>Bacillaceae</taxon>
        <taxon>Psychrobacillus</taxon>
    </lineage>
</organism>
<feature type="transmembrane region" description="Helical" evidence="1">
    <location>
        <begin position="65"/>
        <end position="81"/>
    </location>
</feature>
<feature type="domain" description="VanZ-like" evidence="2">
    <location>
        <begin position="7"/>
        <end position="140"/>
    </location>
</feature>
<dbReference type="EMBL" id="CP031223">
    <property type="protein sequence ID" value="QFF98074.1"/>
    <property type="molecule type" value="Genomic_DNA"/>
</dbReference>